<dbReference type="Proteomes" id="UP000016568">
    <property type="component" value="Unassembled WGS sequence"/>
</dbReference>
<dbReference type="PRINTS" id="PR00081">
    <property type="entry name" value="GDHRDH"/>
</dbReference>
<dbReference type="CDD" id="cd05233">
    <property type="entry name" value="SDR_c"/>
    <property type="match status" value="1"/>
</dbReference>
<dbReference type="InterPro" id="IPR057326">
    <property type="entry name" value="KR_dom"/>
</dbReference>
<dbReference type="OrthoDB" id="9792355at2"/>
<dbReference type="InterPro" id="IPR036291">
    <property type="entry name" value="NAD(P)-bd_dom_sf"/>
</dbReference>
<evidence type="ECO:0000313" key="5">
    <source>
        <dbReference type="Proteomes" id="UP000016568"/>
    </source>
</evidence>
<evidence type="ECO:0000256" key="1">
    <source>
        <dbReference type="ARBA" id="ARBA00006484"/>
    </source>
</evidence>
<dbReference type="PROSITE" id="PS00061">
    <property type="entry name" value="ADH_SHORT"/>
    <property type="match status" value="1"/>
</dbReference>
<keyword evidence="5" id="KW-1185">Reference proteome</keyword>
<name>U2YJW4_9SPHN</name>
<dbReference type="AlphaFoldDB" id="U2YJW4"/>
<dbReference type="SUPFAM" id="SSF51735">
    <property type="entry name" value="NAD(P)-binding Rossmann-fold domains"/>
    <property type="match status" value="1"/>
</dbReference>
<protein>
    <submittedName>
        <fullName evidence="4">Putative oxidoreductase</fullName>
    </submittedName>
</protein>
<dbReference type="Gene3D" id="3.40.50.720">
    <property type="entry name" value="NAD(P)-binding Rossmann-like Domain"/>
    <property type="match status" value="1"/>
</dbReference>
<dbReference type="eggNOG" id="COG1028">
    <property type="taxonomic scope" value="Bacteria"/>
</dbReference>
<comment type="similarity">
    <text evidence="1">Belongs to the short-chain dehydrogenases/reductases (SDR) family.</text>
</comment>
<dbReference type="PANTHER" id="PTHR43669">
    <property type="entry name" value="5-KETO-D-GLUCONATE 5-REDUCTASE"/>
    <property type="match status" value="1"/>
</dbReference>
<evidence type="ECO:0000259" key="3">
    <source>
        <dbReference type="SMART" id="SM00822"/>
    </source>
</evidence>
<dbReference type="EMBL" id="BASZ01000003">
    <property type="protein sequence ID" value="GAD48522.1"/>
    <property type="molecule type" value="Genomic_DNA"/>
</dbReference>
<gene>
    <name evidence="4" type="ORF">NT2_03_00100</name>
</gene>
<dbReference type="PANTHER" id="PTHR43669:SF8">
    <property type="entry name" value="SHORT-CHAIN TYPE DEHYDROGENASE_REDUCTASE-RELATED"/>
    <property type="match status" value="1"/>
</dbReference>
<dbReference type="GO" id="GO:0016491">
    <property type="term" value="F:oxidoreductase activity"/>
    <property type="evidence" value="ECO:0007669"/>
    <property type="project" value="UniProtKB-KW"/>
</dbReference>
<dbReference type="InterPro" id="IPR020904">
    <property type="entry name" value="Sc_DH/Rdtase_CS"/>
</dbReference>
<dbReference type="KEGG" id="ntd:EGO55_02575"/>
<proteinExistence type="inferred from homology"/>
<dbReference type="InterPro" id="IPR002347">
    <property type="entry name" value="SDR_fam"/>
</dbReference>
<organism evidence="4 5">
    <name type="scientific">Caenibius tardaugens NBRC 16725</name>
    <dbReference type="NCBI Taxonomy" id="1219035"/>
    <lineage>
        <taxon>Bacteria</taxon>
        <taxon>Pseudomonadati</taxon>
        <taxon>Pseudomonadota</taxon>
        <taxon>Alphaproteobacteria</taxon>
        <taxon>Sphingomonadales</taxon>
        <taxon>Erythrobacteraceae</taxon>
        <taxon>Caenibius</taxon>
    </lineage>
</organism>
<reference evidence="4 5" key="1">
    <citation type="submission" date="2013-09" db="EMBL/GenBank/DDBJ databases">
        <title>Whole genome shotgun sequence of Novosphingobium tardaugens NBRC 16725.</title>
        <authorList>
            <person name="Isaki S."/>
            <person name="Hosoyama A."/>
            <person name="Tsuchikane K."/>
            <person name="Katsumata H."/>
            <person name="Ando Y."/>
            <person name="Yamazaki S."/>
            <person name="Fujita N."/>
        </authorList>
    </citation>
    <scope>NUCLEOTIDE SEQUENCE [LARGE SCALE GENOMIC DNA]</scope>
    <source>
        <strain evidence="4 5">NBRC 16725</strain>
    </source>
</reference>
<keyword evidence="2" id="KW-0560">Oxidoreductase</keyword>
<dbReference type="SMART" id="SM00822">
    <property type="entry name" value="PKS_KR"/>
    <property type="match status" value="1"/>
</dbReference>
<dbReference type="RefSeq" id="WP_021689429.1">
    <property type="nucleotide sequence ID" value="NZ_BASZ01000003.1"/>
</dbReference>
<dbReference type="FunFam" id="3.40.50.720:FF:000084">
    <property type="entry name" value="Short-chain dehydrogenase reductase"/>
    <property type="match status" value="1"/>
</dbReference>
<evidence type="ECO:0000313" key="4">
    <source>
        <dbReference type="EMBL" id="GAD48522.1"/>
    </source>
</evidence>
<feature type="domain" description="Ketoreductase" evidence="3">
    <location>
        <begin position="7"/>
        <end position="185"/>
    </location>
</feature>
<comment type="caution">
    <text evidence="4">The sequence shown here is derived from an EMBL/GenBank/DDBJ whole genome shotgun (WGS) entry which is preliminary data.</text>
</comment>
<evidence type="ECO:0000256" key="2">
    <source>
        <dbReference type="ARBA" id="ARBA00023002"/>
    </source>
</evidence>
<dbReference type="Pfam" id="PF13561">
    <property type="entry name" value="adh_short_C2"/>
    <property type="match status" value="1"/>
</dbReference>
<accession>U2YJW4</accession>
<sequence length="261" mass="26613">MSDFAQKVALVTGGGSGIGRAACQRLALEGASVVVVDRDEATAQRTVELITAAGGKAIAVTADIASEADNKAMFDAAEQAFGGVDAAFLNAGILQPYVPFDQLSLDTFDRVISVNLRGAFLGAQQAQARLRPGGACVVTASGAGIIGFAEAAAYSMSKHGVVGLVRSAAASFAARSLRINAICPGMVLTSMNGLAAVETVDAPEDLTDPEYRGALSGQQVAEVALFLLSRRSVALNGQAQLVDAASLSSFPPLPEEALSAR</sequence>